<dbReference type="GeneID" id="93579674"/>
<sequence length="540" mass="60798">MEYSNFPQYADGNVKLTIHPDVYHLHSGALAAYSSVLGGLVGTLNTPDPLPHLQGMDHLGVYNLELVGHAAHRYGAFQIQVPRQVRSEAPGFQAFEYTRVWPARTRRCWENIFKMFYTLPPNLHDDDPAKNILDNSWRVVELAVDIDAAEFIFPTLGAELERYGQELYRCISNDPIGWANFGLKIQSVTIFQEAIVHTVGRWNFMTDQGYTSLSDRIREICKRKHQDLEYHKKLTDMEILDTPVDETQDRDVYMWMTRAIYRKWLCQCIADYKTYRSQDGGAAFYRAINTGGHAYLNVVDPDTQLVLLPIAQDEIETMEARLNLLKNAVKPLVADLLVNRSRFDPGAWGELPYLTCCEVTRHDIPWLADRPAQEDVALIQTVSNVLPDMNDADRQGGNSETQPPQNNLQIANGDPLPVLGSWSPTSPPGAEEYRTSNPGQRERTPMVHEPDMTPIIHEPELTDDSLTSFVSSGLWENEADTTAQTDVDLAALPAFADFAAEIPCTPWDDNDNGVFRHASPVFMASAVGVEGDTDEIQHHD</sequence>
<evidence type="ECO:0000313" key="2">
    <source>
        <dbReference type="EMBL" id="OJJ72505.1"/>
    </source>
</evidence>
<dbReference type="PANTHER" id="PTHR38119:SF2">
    <property type="entry name" value="TRANSCRIPTION FACTOR DOMAIN-CONTAINING PROTEIN"/>
    <property type="match status" value="1"/>
</dbReference>
<organism evidence="2 3">
    <name type="scientific">Aspergillus brasiliensis (strain CBS 101740 / IMI 381727 / IBT 21946)</name>
    <dbReference type="NCBI Taxonomy" id="767769"/>
    <lineage>
        <taxon>Eukaryota</taxon>
        <taxon>Fungi</taxon>
        <taxon>Dikarya</taxon>
        <taxon>Ascomycota</taxon>
        <taxon>Pezizomycotina</taxon>
        <taxon>Eurotiomycetes</taxon>
        <taxon>Eurotiomycetidae</taxon>
        <taxon>Eurotiales</taxon>
        <taxon>Aspergillaceae</taxon>
        <taxon>Aspergillus</taxon>
        <taxon>Aspergillus subgen. Circumdati</taxon>
    </lineage>
</organism>
<proteinExistence type="predicted"/>
<evidence type="ECO:0000256" key="1">
    <source>
        <dbReference type="SAM" id="MobiDB-lite"/>
    </source>
</evidence>
<feature type="compositionally biased region" description="Polar residues" evidence="1">
    <location>
        <begin position="396"/>
        <end position="410"/>
    </location>
</feature>
<dbReference type="EMBL" id="KV878683">
    <property type="protein sequence ID" value="OJJ72505.1"/>
    <property type="molecule type" value="Genomic_DNA"/>
</dbReference>
<protein>
    <submittedName>
        <fullName evidence="2">Uncharacterized protein</fullName>
    </submittedName>
</protein>
<feature type="region of interest" description="Disordered" evidence="1">
    <location>
        <begin position="387"/>
        <end position="447"/>
    </location>
</feature>
<reference evidence="3" key="1">
    <citation type="journal article" date="2017" name="Genome Biol.">
        <title>Comparative genomics reveals high biological diversity and specific adaptations in the industrially and medically important fungal genus Aspergillus.</title>
        <authorList>
            <person name="de Vries R.P."/>
            <person name="Riley R."/>
            <person name="Wiebenga A."/>
            <person name="Aguilar-Osorio G."/>
            <person name="Amillis S."/>
            <person name="Uchima C.A."/>
            <person name="Anderluh G."/>
            <person name="Asadollahi M."/>
            <person name="Askin M."/>
            <person name="Barry K."/>
            <person name="Battaglia E."/>
            <person name="Bayram O."/>
            <person name="Benocci T."/>
            <person name="Braus-Stromeyer S.A."/>
            <person name="Caldana C."/>
            <person name="Canovas D."/>
            <person name="Cerqueira G.C."/>
            <person name="Chen F."/>
            <person name="Chen W."/>
            <person name="Choi C."/>
            <person name="Clum A."/>
            <person name="Dos Santos R.A."/>
            <person name="Damasio A.R."/>
            <person name="Diallinas G."/>
            <person name="Emri T."/>
            <person name="Fekete E."/>
            <person name="Flipphi M."/>
            <person name="Freyberg S."/>
            <person name="Gallo A."/>
            <person name="Gournas C."/>
            <person name="Habgood R."/>
            <person name="Hainaut M."/>
            <person name="Harispe M.L."/>
            <person name="Henrissat B."/>
            <person name="Hilden K.S."/>
            <person name="Hope R."/>
            <person name="Hossain A."/>
            <person name="Karabika E."/>
            <person name="Karaffa L."/>
            <person name="Karanyi Z."/>
            <person name="Krasevec N."/>
            <person name="Kuo A."/>
            <person name="Kusch H."/>
            <person name="LaButti K."/>
            <person name="Lagendijk E.L."/>
            <person name="Lapidus A."/>
            <person name="Levasseur A."/>
            <person name="Lindquist E."/>
            <person name="Lipzen A."/>
            <person name="Logrieco A.F."/>
            <person name="MacCabe A."/>
            <person name="Maekelae M.R."/>
            <person name="Malavazi I."/>
            <person name="Melin P."/>
            <person name="Meyer V."/>
            <person name="Mielnichuk N."/>
            <person name="Miskei M."/>
            <person name="Molnar A.P."/>
            <person name="Mule G."/>
            <person name="Ngan C.Y."/>
            <person name="Orejas M."/>
            <person name="Orosz E."/>
            <person name="Ouedraogo J.P."/>
            <person name="Overkamp K.M."/>
            <person name="Park H.-S."/>
            <person name="Perrone G."/>
            <person name="Piumi F."/>
            <person name="Punt P.J."/>
            <person name="Ram A.F."/>
            <person name="Ramon A."/>
            <person name="Rauscher S."/>
            <person name="Record E."/>
            <person name="Riano-Pachon D.M."/>
            <person name="Robert V."/>
            <person name="Roehrig J."/>
            <person name="Ruller R."/>
            <person name="Salamov A."/>
            <person name="Salih N.S."/>
            <person name="Samson R.A."/>
            <person name="Sandor E."/>
            <person name="Sanguinetti M."/>
            <person name="Schuetze T."/>
            <person name="Sepcic K."/>
            <person name="Shelest E."/>
            <person name="Sherlock G."/>
            <person name="Sophianopoulou V."/>
            <person name="Squina F.M."/>
            <person name="Sun H."/>
            <person name="Susca A."/>
            <person name="Todd R.B."/>
            <person name="Tsang A."/>
            <person name="Unkles S.E."/>
            <person name="van de Wiele N."/>
            <person name="van Rossen-Uffink D."/>
            <person name="Oliveira J.V."/>
            <person name="Vesth T.C."/>
            <person name="Visser J."/>
            <person name="Yu J.-H."/>
            <person name="Zhou M."/>
            <person name="Andersen M.R."/>
            <person name="Archer D.B."/>
            <person name="Baker S.E."/>
            <person name="Benoit I."/>
            <person name="Brakhage A.A."/>
            <person name="Braus G.H."/>
            <person name="Fischer R."/>
            <person name="Frisvad J.C."/>
            <person name="Goldman G.H."/>
            <person name="Houbraken J."/>
            <person name="Oakley B."/>
            <person name="Pocsi I."/>
            <person name="Scazzocchio C."/>
            <person name="Seiboth B."/>
            <person name="vanKuyk P.A."/>
            <person name="Wortman J."/>
            <person name="Dyer P.S."/>
            <person name="Grigoriev I.V."/>
        </authorList>
    </citation>
    <scope>NUCLEOTIDE SEQUENCE [LARGE SCALE GENOMIC DNA]</scope>
    <source>
        <strain evidence="3">CBS 101740 / IMI 381727 / IBT 21946</strain>
    </source>
</reference>
<evidence type="ECO:0000313" key="3">
    <source>
        <dbReference type="Proteomes" id="UP000184499"/>
    </source>
</evidence>
<keyword evidence="3" id="KW-1185">Reference proteome</keyword>
<dbReference type="OrthoDB" id="2129688at2759"/>
<dbReference type="VEuPathDB" id="FungiDB:ASPBRDRAFT_541719"/>
<dbReference type="Proteomes" id="UP000184499">
    <property type="component" value="Unassembled WGS sequence"/>
</dbReference>
<dbReference type="PANTHER" id="PTHR38119">
    <property type="entry name" value="BTB DOMAIN-CONTAINING PROTEIN-RELATED"/>
    <property type="match status" value="1"/>
</dbReference>
<dbReference type="STRING" id="767769.A0A1L9ULB7"/>
<dbReference type="AlphaFoldDB" id="A0A1L9ULB7"/>
<accession>A0A1L9ULB7</accession>
<gene>
    <name evidence="2" type="ORF">ASPBRDRAFT_541719</name>
</gene>
<name>A0A1L9ULB7_ASPBC</name>
<dbReference type="OMA" id="WMALTFF"/>
<dbReference type="RefSeq" id="XP_067479753.1">
    <property type="nucleotide sequence ID" value="XM_067627186.1"/>
</dbReference>